<evidence type="ECO:0000256" key="1">
    <source>
        <dbReference type="SAM" id="SignalP"/>
    </source>
</evidence>
<dbReference type="Pfam" id="PF01547">
    <property type="entry name" value="SBP_bac_1"/>
    <property type="match status" value="1"/>
</dbReference>
<keyword evidence="3" id="KW-1185">Reference proteome</keyword>
<dbReference type="SUPFAM" id="SSF53850">
    <property type="entry name" value="Periplasmic binding protein-like II"/>
    <property type="match status" value="1"/>
</dbReference>
<feature type="chain" id="PRO_5035223281" evidence="1">
    <location>
        <begin position="25"/>
        <end position="445"/>
    </location>
</feature>
<dbReference type="InterPro" id="IPR050490">
    <property type="entry name" value="Bact_solute-bd_prot1"/>
</dbReference>
<reference evidence="2" key="1">
    <citation type="submission" date="2021-01" db="EMBL/GenBank/DDBJ databases">
        <title>Whole genome shotgun sequence of Virgisporangium aurantiacum NBRC 16421.</title>
        <authorList>
            <person name="Komaki H."/>
            <person name="Tamura T."/>
        </authorList>
    </citation>
    <scope>NUCLEOTIDE SEQUENCE</scope>
    <source>
        <strain evidence="2">NBRC 16421</strain>
    </source>
</reference>
<dbReference type="AlphaFoldDB" id="A0A8J3Z464"/>
<dbReference type="PANTHER" id="PTHR43649:SF12">
    <property type="entry name" value="DIACETYLCHITOBIOSE BINDING PROTEIN DASA"/>
    <property type="match status" value="1"/>
</dbReference>
<gene>
    <name evidence="2" type="ORF">Vau01_039480</name>
</gene>
<dbReference type="PANTHER" id="PTHR43649">
    <property type="entry name" value="ARABINOSE-BINDING PROTEIN-RELATED"/>
    <property type="match status" value="1"/>
</dbReference>
<dbReference type="InterPro" id="IPR006059">
    <property type="entry name" value="SBP"/>
</dbReference>
<sequence>MTTRRNIAAMVGVILLTAGLPACGEPDDSGGGLDGAGKTLTVLMGANTVFPDQQRQWFTEISDRFRNETGATVRFETFASPNDELTKIQTSVLAGQGPDVYALGTTFTPTAYATGAFVELTADDWTKVGGRDRFLPATLGISGPDKQHEVGIPFASRPFVMAYNRDLLAAAGIDQPADSWDGLRDQAKKLTKPGTFGLAIGYADSFDPWKFIWAMDVQAGNPIVDGRTLRLDDPTSRAAYRTYLGWLATDKVVDPAAVGWKNAQVIAAFGAGKAAFLPMVSASSKVTLDKSAVAGKYGYAVMPTIPPGATALPSGGVPATSILSGDNLVVAKYSKNRDLSLALVKMLTSQESQEKYYRTFGELPTNAAAAAALKDDPALAAIVDSSGKSAGTPFTGAWSQIQLALVNVVVQSIPNLSAGKVDENALNGLLAQAQSTAQAALDKAK</sequence>
<name>A0A8J3Z464_9ACTN</name>
<accession>A0A8J3Z464</accession>
<proteinExistence type="predicted"/>
<comment type="caution">
    <text evidence="2">The sequence shown here is derived from an EMBL/GenBank/DDBJ whole genome shotgun (WGS) entry which is preliminary data.</text>
</comment>
<dbReference type="Gene3D" id="3.40.190.10">
    <property type="entry name" value="Periplasmic binding protein-like II"/>
    <property type="match status" value="1"/>
</dbReference>
<keyword evidence="1" id="KW-0732">Signal</keyword>
<feature type="signal peptide" evidence="1">
    <location>
        <begin position="1"/>
        <end position="24"/>
    </location>
</feature>
<organism evidence="2 3">
    <name type="scientific">Virgisporangium aurantiacum</name>
    <dbReference type="NCBI Taxonomy" id="175570"/>
    <lineage>
        <taxon>Bacteria</taxon>
        <taxon>Bacillati</taxon>
        <taxon>Actinomycetota</taxon>
        <taxon>Actinomycetes</taxon>
        <taxon>Micromonosporales</taxon>
        <taxon>Micromonosporaceae</taxon>
        <taxon>Virgisporangium</taxon>
    </lineage>
</organism>
<protein>
    <submittedName>
        <fullName evidence="2">Sugar ABC transporter substrate-binding protein</fullName>
    </submittedName>
</protein>
<dbReference type="EMBL" id="BOPG01000024">
    <property type="protein sequence ID" value="GIJ56432.1"/>
    <property type="molecule type" value="Genomic_DNA"/>
</dbReference>
<dbReference type="RefSeq" id="WP_203994775.1">
    <property type="nucleotide sequence ID" value="NZ_BOPG01000024.1"/>
</dbReference>
<evidence type="ECO:0000313" key="3">
    <source>
        <dbReference type="Proteomes" id="UP000612585"/>
    </source>
</evidence>
<dbReference type="Proteomes" id="UP000612585">
    <property type="component" value="Unassembled WGS sequence"/>
</dbReference>
<evidence type="ECO:0000313" key="2">
    <source>
        <dbReference type="EMBL" id="GIJ56432.1"/>
    </source>
</evidence>